<feature type="compositionally biased region" description="Basic residues" evidence="1">
    <location>
        <begin position="185"/>
        <end position="213"/>
    </location>
</feature>
<evidence type="ECO:0000313" key="2">
    <source>
        <dbReference type="EMBL" id="QHT22610.1"/>
    </source>
</evidence>
<name>A0A6C0E1Z2_9ZZZZ</name>
<protein>
    <submittedName>
        <fullName evidence="2">Uncharacterized protein</fullName>
    </submittedName>
</protein>
<sequence>MEKYLTLSDKGKVIDIEKLKESLKNDAVKDEIYKIEKIDYSGKEREMIHFIRILEINSLLDTYRFNDALKILLDNMDEKYIGESFEDNFIEVFFNDDKMSSLSSLSKTMTEIIPSLVNLLVKNPVNSDTFILKLMKNILLESRTDYIGENKKKYLFQYIEQAHKKNPTSLTISMTKIMKKDGTKSKSRMKKRKSKRKSVRKSVRKSRKRKNNQ</sequence>
<proteinExistence type="predicted"/>
<reference evidence="2" key="1">
    <citation type="journal article" date="2020" name="Nature">
        <title>Giant virus diversity and host interactions through global metagenomics.</title>
        <authorList>
            <person name="Schulz F."/>
            <person name="Roux S."/>
            <person name="Paez-Espino D."/>
            <person name="Jungbluth S."/>
            <person name="Walsh D.A."/>
            <person name="Denef V.J."/>
            <person name="McMahon K.D."/>
            <person name="Konstantinidis K.T."/>
            <person name="Eloe-Fadrosh E.A."/>
            <person name="Kyrpides N.C."/>
            <person name="Woyke T."/>
        </authorList>
    </citation>
    <scope>NUCLEOTIDE SEQUENCE</scope>
    <source>
        <strain evidence="2">GVMAG-M-3300023179-111</strain>
    </source>
</reference>
<evidence type="ECO:0000256" key="1">
    <source>
        <dbReference type="SAM" id="MobiDB-lite"/>
    </source>
</evidence>
<accession>A0A6C0E1Z2</accession>
<dbReference type="EMBL" id="MN739714">
    <property type="protein sequence ID" value="QHT22610.1"/>
    <property type="molecule type" value="Genomic_DNA"/>
</dbReference>
<organism evidence="2">
    <name type="scientific">viral metagenome</name>
    <dbReference type="NCBI Taxonomy" id="1070528"/>
    <lineage>
        <taxon>unclassified sequences</taxon>
        <taxon>metagenomes</taxon>
        <taxon>organismal metagenomes</taxon>
    </lineage>
</organism>
<feature type="region of interest" description="Disordered" evidence="1">
    <location>
        <begin position="178"/>
        <end position="213"/>
    </location>
</feature>
<dbReference type="AlphaFoldDB" id="A0A6C0E1Z2"/>